<dbReference type="AlphaFoldDB" id="A0A8A0RMV5"/>
<dbReference type="KEGG" id="kme:H0A61_00863"/>
<sequence length="60" mass="6753">MEPNLSHPYIIILRLYAAALEFPPLYQLFIAVRQLSAVTGFKALNKRSCVCINSTRLTVS</sequence>
<reference evidence="1" key="1">
    <citation type="submission" date="2020-07" db="EMBL/GenBank/DDBJ databases">
        <title>Koleobacter methoxysyntrophicus gen. nov., sp. nov., a novel anaerobic bacterium isolated from deep subsurface oil field and proposal of Koleobacterales ord. nov. in the phylum Firmicutes.</title>
        <authorList>
            <person name="Sakamoto S."/>
            <person name="Tamaki H."/>
        </authorList>
    </citation>
    <scope>NUCLEOTIDE SEQUENCE</scope>
    <source>
        <strain evidence="1">NRmbB1</strain>
    </source>
</reference>
<name>A0A8A0RMV5_9FIRM</name>
<protein>
    <submittedName>
        <fullName evidence="1">Uncharacterized protein</fullName>
    </submittedName>
</protein>
<evidence type="ECO:0000313" key="2">
    <source>
        <dbReference type="Proteomes" id="UP000662904"/>
    </source>
</evidence>
<dbReference type="Proteomes" id="UP000662904">
    <property type="component" value="Chromosome"/>
</dbReference>
<dbReference type="EMBL" id="CP059066">
    <property type="protein sequence ID" value="QSQ08536.1"/>
    <property type="molecule type" value="Genomic_DNA"/>
</dbReference>
<gene>
    <name evidence="1" type="ORF">H0A61_00863</name>
</gene>
<keyword evidence="2" id="KW-1185">Reference proteome</keyword>
<proteinExistence type="predicted"/>
<dbReference type="RefSeq" id="WP_206708745.1">
    <property type="nucleotide sequence ID" value="NZ_CP059066.1"/>
</dbReference>
<evidence type="ECO:0000313" key="1">
    <source>
        <dbReference type="EMBL" id="QSQ08536.1"/>
    </source>
</evidence>
<accession>A0A8A0RMV5</accession>
<organism evidence="1 2">
    <name type="scientific">Koleobacter methoxysyntrophicus</name>
    <dbReference type="NCBI Taxonomy" id="2751313"/>
    <lineage>
        <taxon>Bacteria</taxon>
        <taxon>Bacillati</taxon>
        <taxon>Bacillota</taxon>
        <taxon>Clostridia</taxon>
        <taxon>Koleobacterales</taxon>
        <taxon>Koleobacteraceae</taxon>
        <taxon>Koleobacter</taxon>
    </lineage>
</organism>